<dbReference type="AlphaFoldDB" id="A0A7C5YAZ7"/>
<reference evidence="2" key="1">
    <citation type="journal article" date="2020" name="mSystems">
        <title>Genome- and Community-Level Interaction Insights into Carbon Utilization and Element Cycling Functions of Hydrothermarchaeota in Hydrothermal Sediment.</title>
        <authorList>
            <person name="Zhou Z."/>
            <person name="Liu Y."/>
            <person name="Xu W."/>
            <person name="Pan J."/>
            <person name="Luo Z.H."/>
            <person name="Li M."/>
        </authorList>
    </citation>
    <scope>NUCLEOTIDE SEQUENCE [LARGE SCALE GENOMIC DNA]</scope>
    <source>
        <strain evidence="2">SpSt-1084</strain>
    </source>
</reference>
<organism evidence="2">
    <name type="scientific">Caldiarchaeum subterraneum</name>
    <dbReference type="NCBI Taxonomy" id="311458"/>
    <lineage>
        <taxon>Archaea</taxon>
        <taxon>Nitrososphaerota</taxon>
        <taxon>Candidatus Caldarchaeales</taxon>
        <taxon>Candidatus Caldarchaeaceae</taxon>
        <taxon>Candidatus Caldarchaeum</taxon>
    </lineage>
</organism>
<proteinExistence type="predicted"/>
<dbReference type="SUPFAM" id="SSF53613">
    <property type="entry name" value="Ribokinase-like"/>
    <property type="match status" value="1"/>
</dbReference>
<protein>
    <recommendedName>
        <fullName evidence="1">Carbohydrate kinase PfkB domain-containing protein</fullName>
    </recommendedName>
</protein>
<name>A0A7C5YAZ7_CALS0</name>
<evidence type="ECO:0000313" key="2">
    <source>
        <dbReference type="EMBL" id="HHR40845.1"/>
    </source>
</evidence>
<dbReference type="EMBL" id="DRXS01000182">
    <property type="protein sequence ID" value="HHR40845.1"/>
    <property type="molecule type" value="Genomic_DNA"/>
</dbReference>
<dbReference type="Pfam" id="PF00294">
    <property type="entry name" value="PfkB"/>
    <property type="match status" value="1"/>
</dbReference>
<sequence>MKFGVVGALTIDVYGDKIFLGGPPWFAGGAAASIHHSVNVYSAVGELDFPQSFYDQLVKARVNISKIVKVPDSFSYTFQHNYTQKTRRSKLIRMGPRIPEDSLADIDVDSLLLSPVYREAGENHFKILRNSSSHLALDIQGFLREADDSGNVFLVSKELGHLLKSADVIHCSDEEAVVLSGEADPLQAVKKIARAAPGVVLVGSRTGLLAAHRGMVSFFSINLEHSDVDPTGAGDMLTALLVAFVREADSATEATVSALAHLVELLRRPRESRFIQPVHPRPELVHLLWTTPV</sequence>
<dbReference type="InterPro" id="IPR029056">
    <property type="entry name" value="Ribokinase-like"/>
</dbReference>
<dbReference type="InterPro" id="IPR011611">
    <property type="entry name" value="PfkB_dom"/>
</dbReference>
<comment type="caution">
    <text evidence="2">The sequence shown here is derived from an EMBL/GenBank/DDBJ whole genome shotgun (WGS) entry which is preliminary data.</text>
</comment>
<feature type="domain" description="Carbohydrate kinase PfkB" evidence="1">
    <location>
        <begin position="31"/>
        <end position="250"/>
    </location>
</feature>
<accession>A0A7C5YAZ7</accession>
<gene>
    <name evidence="2" type="ORF">ENM42_03345</name>
</gene>
<evidence type="ECO:0000259" key="1">
    <source>
        <dbReference type="Pfam" id="PF00294"/>
    </source>
</evidence>
<dbReference type="Gene3D" id="3.40.1190.20">
    <property type="match status" value="1"/>
</dbReference>